<dbReference type="PANTHER" id="PTHR21549:SF1">
    <property type="entry name" value="COILED-COIL DOMAIN-CONTAINING PROTEIN 148"/>
    <property type="match status" value="1"/>
</dbReference>
<evidence type="ECO:0000313" key="4">
    <source>
        <dbReference type="Proteomes" id="UP000694403"/>
    </source>
</evidence>
<reference evidence="3" key="1">
    <citation type="submission" date="2025-08" db="UniProtKB">
        <authorList>
            <consortium name="Ensembl"/>
        </authorList>
    </citation>
    <scope>IDENTIFICATION</scope>
</reference>
<dbReference type="PANTHER" id="PTHR21549">
    <property type="entry name" value="MUTATED IN BLADDER CANCER 1"/>
    <property type="match status" value="1"/>
</dbReference>
<accession>A0A8C3T0Q6</accession>
<sequence>MKNGLFSQKYKPVDYKQLHALTEEKKKASANIQLKVSKQASKTNKEQMLLKQHHQIWWQEHKRQMEFLKTNVFTISDKLQNNVVNISHKLSKERDTYQTNTVDPIWQLREDLKYRLSEMQCYPSQKSCMEYELIPIKVDFVKEQQKTILELLNQEKLALEQELEDCKVLIYSLEEKTGLFHEVPTQLLALECPYPDLKSSVLNEFHTFSDEYWSKLQEIDQQLKVISR</sequence>
<name>A0A8C3T0Q6_CHESE</name>
<protein>
    <submittedName>
        <fullName evidence="3">Coiled-coil domain containing 148</fullName>
    </submittedName>
</protein>
<feature type="coiled-coil region" evidence="2">
    <location>
        <begin position="142"/>
        <end position="169"/>
    </location>
</feature>
<keyword evidence="4" id="KW-1185">Reference proteome</keyword>
<dbReference type="InterPro" id="IPR039902">
    <property type="entry name" value="CCDC148/CCDC112"/>
</dbReference>
<keyword evidence="1 2" id="KW-0175">Coiled coil</keyword>
<evidence type="ECO:0000256" key="1">
    <source>
        <dbReference type="ARBA" id="ARBA00023054"/>
    </source>
</evidence>
<evidence type="ECO:0000256" key="2">
    <source>
        <dbReference type="SAM" id="Coils"/>
    </source>
</evidence>
<dbReference type="Proteomes" id="UP000694403">
    <property type="component" value="Unplaced"/>
</dbReference>
<organism evidence="3 4">
    <name type="scientific">Chelydra serpentina</name>
    <name type="common">Snapping turtle</name>
    <name type="synonym">Testudo serpentina</name>
    <dbReference type="NCBI Taxonomy" id="8475"/>
    <lineage>
        <taxon>Eukaryota</taxon>
        <taxon>Metazoa</taxon>
        <taxon>Chordata</taxon>
        <taxon>Craniata</taxon>
        <taxon>Vertebrata</taxon>
        <taxon>Euteleostomi</taxon>
        <taxon>Archelosauria</taxon>
        <taxon>Testudinata</taxon>
        <taxon>Testudines</taxon>
        <taxon>Cryptodira</taxon>
        <taxon>Durocryptodira</taxon>
        <taxon>Americhelydia</taxon>
        <taxon>Chelydroidea</taxon>
        <taxon>Chelydridae</taxon>
        <taxon>Chelydra</taxon>
    </lineage>
</organism>
<proteinExistence type="predicted"/>
<dbReference type="Ensembl" id="ENSCSRT00000022565.1">
    <property type="protein sequence ID" value="ENSCSRP00000021610.1"/>
    <property type="gene ID" value="ENSCSRG00000016149.1"/>
</dbReference>
<reference evidence="3" key="2">
    <citation type="submission" date="2025-09" db="UniProtKB">
        <authorList>
            <consortium name="Ensembl"/>
        </authorList>
    </citation>
    <scope>IDENTIFICATION</scope>
</reference>
<dbReference type="AlphaFoldDB" id="A0A8C3T0Q6"/>
<evidence type="ECO:0000313" key="3">
    <source>
        <dbReference type="Ensembl" id="ENSCSRP00000021610.1"/>
    </source>
</evidence>